<reference evidence="3" key="1">
    <citation type="journal article" date="2022" name="Int. J. Mol. Sci.">
        <title>Draft Genome of Tanacetum Coccineum: Genomic Comparison of Closely Related Tanacetum-Family Plants.</title>
        <authorList>
            <person name="Yamashiro T."/>
            <person name="Shiraishi A."/>
            <person name="Nakayama K."/>
            <person name="Satake H."/>
        </authorList>
    </citation>
    <scope>NUCLEOTIDE SEQUENCE</scope>
</reference>
<feature type="region of interest" description="Disordered" evidence="2">
    <location>
        <begin position="489"/>
        <end position="538"/>
    </location>
</feature>
<comment type="caution">
    <text evidence="3">The sequence shown here is derived from an EMBL/GenBank/DDBJ whole genome shotgun (WGS) entry which is preliminary data.</text>
</comment>
<feature type="region of interest" description="Disordered" evidence="2">
    <location>
        <begin position="381"/>
        <end position="440"/>
    </location>
</feature>
<dbReference type="CDD" id="cd09272">
    <property type="entry name" value="RNase_HI_RT_Ty1"/>
    <property type="match status" value="1"/>
</dbReference>
<gene>
    <name evidence="3" type="ORF">Tco_0893430</name>
</gene>
<dbReference type="PANTHER" id="PTHR11439">
    <property type="entry name" value="GAG-POL-RELATED RETROTRANSPOSON"/>
    <property type="match status" value="1"/>
</dbReference>
<protein>
    <recommendedName>
        <fullName evidence="5">Reverse transcriptase Ty1/copia-type domain-containing protein</fullName>
    </recommendedName>
</protein>
<keyword evidence="1" id="KW-0175">Coiled coil</keyword>
<evidence type="ECO:0000256" key="2">
    <source>
        <dbReference type="SAM" id="MobiDB-lite"/>
    </source>
</evidence>
<dbReference type="PANTHER" id="PTHR11439:SF495">
    <property type="entry name" value="REVERSE TRANSCRIPTASE, RNA-DEPENDENT DNA POLYMERASE-RELATED"/>
    <property type="match status" value="1"/>
</dbReference>
<name>A0ABQ5CBN9_9ASTR</name>
<feature type="compositionally biased region" description="Polar residues" evidence="2">
    <location>
        <begin position="1221"/>
        <end position="1235"/>
    </location>
</feature>
<accession>A0ABQ5CBN9</accession>
<feature type="region of interest" description="Disordered" evidence="2">
    <location>
        <begin position="958"/>
        <end position="985"/>
    </location>
</feature>
<feature type="coiled-coil region" evidence="1">
    <location>
        <begin position="732"/>
        <end position="759"/>
    </location>
</feature>
<evidence type="ECO:0008006" key="5">
    <source>
        <dbReference type="Google" id="ProtNLM"/>
    </source>
</evidence>
<dbReference type="Pfam" id="PF14223">
    <property type="entry name" value="Retrotran_gag_2"/>
    <property type="match status" value="1"/>
</dbReference>
<evidence type="ECO:0000256" key="1">
    <source>
        <dbReference type="SAM" id="Coils"/>
    </source>
</evidence>
<dbReference type="EMBL" id="BQNB010014059">
    <property type="protein sequence ID" value="GJT23493.1"/>
    <property type="molecule type" value="Genomic_DNA"/>
</dbReference>
<feature type="compositionally biased region" description="Basic and acidic residues" evidence="2">
    <location>
        <begin position="838"/>
        <end position="853"/>
    </location>
</feature>
<feature type="region of interest" description="Disordered" evidence="2">
    <location>
        <begin position="1212"/>
        <end position="1235"/>
    </location>
</feature>
<feature type="region of interest" description="Disordered" evidence="2">
    <location>
        <begin position="828"/>
        <end position="868"/>
    </location>
</feature>
<reference evidence="3" key="2">
    <citation type="submission" date="2022-01" db="EMBL/GenBank/DDBJ databases">
        <authorList>
            <person name="Yamashiro T."/>
            <person name="Shiraishi A."/>
            <person name="Satake H."/>
            <person name="Nakayama K."/>
        </authorList>
    </citation>
    <scope>NUCLEOTIDE SEQUENCE</scope>
</reference>
<proteinExistence type="predicted"/>
<sequence length="1265" mass="143786">MNVSLISPQPEFTRHPKDQIIGDINSATQTRRMTKISEEHVMVSYINKHRRTNHKDYQNCLFAYFLSQIEPKKVTQALTDPSWIEAMQEELLQFGLQKVKQKDDGIFISQDKYVADILKKFDFAIVKTTSTPIETNKALLKDEEAENVDVHLYRSMIGSLMYLTASRPDIMFAVCACARFQVTPKVLHLHAVKRIFRYLKGQPKLVFWYPRDSPFDLEAFFDSNYARASLDRKFTTRGCQFLDKRLISWQYKKQTIVANSTIEVEYVAAANYCRHVLWIQNQMLDYGFNFMNTKIYIDNESIICIVKNLVFHAKTKHIEIRHHFIRDSYEKRLIQITLAEPFNDVYQTPAHTKKVFTNMKRKGKDFSGRVTPLFASMLAPPVVEGEGSGQPSEPQPAPSTAQPRIEEQIPVTESSSPQNTQSPRQALQEDTQFPQTSVPIPNVADEAVFKEWDDRVVRATTTAASLDAAQASGNISKTQSMAMSNDTLSREISSGGNTPGSDEERIEQDDLTDFVPPTPHDSPLSGGHTPGSDEGRPNINELMAICTNLSNRVLALEQSKTAQDLVIRKLKKKVRKLEKKLRARTLGMKLFKIGTSKRKSLDEEYVSKQGRKSDKTKPMFDDSDFAELDVDNAMENVEGDAETQGRNTAEQITTNGDTVNTASIDDIFEDEMMTIADTLVAIRSTRPRTTSVVIRDVEKEPRRATPVPIVQNQDKGKGKMVEPEPTLKNPIKAQIQRDAEIAQRLHEEEKAKLERIIEADALLAARLQEKEREQFSIDEQARFLVEIIAKRKRFFAAQRAKQIRNKPPTKIQLRNKMITYLKNIEGGKKAVSSKKRPRAEPDEESVKRQKIRETSGSSEEQSAEKEKELSEEELQKLLVVVPMEEVYVEALQVKYPIIDWEVYSEGTRRDDLVKLWDLVKKRFSITEPTDDKEKELWVELKRLFEPDNDDTLWKLQRLGSTSGSDDENPPPPPPPQTTTQQAPHTVSTIKLPILKKGEYDIWAMKMEHYLSHTDYPIWEVIQKGNGPISVSTDTNRVIKVLPPKTAEEILAREREKKERTTLLMALPEDHLAKFHKMTDAKEMWDAIKSRFDGNDESKKMQKYILKQQFEGFSVSNSEGLHKGYDRFQSLLSQLEIHGAGVSTEDANQKFLRSLPSSWSQVSLVMRTKPGVDSLSFDDLYNNLRVFESDVKGSTGSSSSAQNVAFVSSESTSSTNDVSTAYGVSTSSGYNSQRENSSSYTDELMYSFFANQSSGPHLDHEDFGAA</sequence>
<organism evidence="3 4">
    <name type="scientific">Tanacetum coccineum</name>
    <dbReference type="NCBI Taxonomy" id="301880"/>
    <lineage>
        <taxon>Eukaryota</taxon>
        <taxon>Viridiplantae</taxon>
        <taxon>Streptophyta</taxon>
        <taxon>Embryophyta</taxon>
        <taxon>Tracheophyta</taxon>
        <taxon>Spermatophyta</taxon>
        <taxon>Magnoliopsida</taxon>
        <taxon>eudicotyledons</taxon>
        <taxon>Gunneridae</taxon>
        <taxon>Pentapetalae</taxon>
        <taxon>asterids</taxon>
        <taxon>campanulids</taxon>
        <taxon>Asterales</taxon>
        <taxon>Asteraceae</taxon>
        <taxon>Asteroideae</taxon>
        <taxon>Anthemideae</taxon>
        <taxon>Anthemidinae</taxon>
        <taxon>Tanacetum</taxon>
    </lineage>
</organism>
<feature type="compositionally biased region" description="Polar residues" evidence="2">
    <location>
        <begin position="489"/>
        <end position="500"/>
    </location>
</feature>
<keyword evidence="4" id="KW-1185">Reference proteome</keyword>
<dbReference type="Proteomes" id="UP001151760">
    <property type="component" value="Unassembled WGS sequence"/>
</dbReference>
<feature type="compositionally biased region" description="Polar residues" evidence="2">
    <location>
        <begin position="411"/>
        <end position="439"/>
    </location>
</feature>
<evidence type="ECO:0000313" key="4">
    <source>
        <dbReference type="Proteomes" id="UP001151760"/>
    </source>
</evidence>
<evidence type="ECO:0000313" key="3">
    <source>
        <dbReference type="EMBL" id="GJT23493.1"/>
    </source>
</evidence>